<keyword evidence="2" id="KW-0119">Carbohydrate metabolism</keyword>
<organism evidence="3 4">
    <name type="scientific">Bacteroides sedimenti</name>
    <dbReference type="NCBI Taxonomy" id="2136147"/>
    <lineage>
        <taxon>Bacteria</taxon>
        <taxon>Pseudomonadati</taxon>
        <taxon>Bacteroidota</taxon>
        <taxon>Bacteroidia</taxon>
        <taxon>Bacteroidales</taxon>
        <taxon>Bacteroidaceae</taxon>
        <taxon>Bacteroides</taxon>
    </lineage>
</organism>
<protein>
    <submittedName>
        <fullName evidence="3">Fucose isomerase</fullName>
    </submittedName>
</protein>
<dbReference type="PANTHER" id="PTHR36120">
    <property type="entry name" value="FUCOSE ISOMERASE"/>
    <property type="match status" value="1"/>
</dbReference>
<dbReference type="PANTHER" id="PTHR36120:SF2">
    <property type="entry name" value="FUCOSE ISOMERASE"/>
    <property type="match status" value="1"/>
</dbReference>
<dbReference type="EMBL" id="AP028055">
    <property type="protein sequence ID" value="BEG98293.1"/>
    <property type="molecule type" value="Genomic_DNA"/>
</dbReference>
<sequence>MITIHLITFSSALQKQSSIYKMHEVLLSELEKFFKIKYVDYKELYTLSEDDFKLVFIATGGVEKFVVQSFEALPQPMILLTDGMQNSLSASLEISYWLQCKGLKSEILHGETESIVQRINVHYNNFEAQKNIKGKKIGVIGTPSSWLIASGVDYLLSKRRWGIEFLNIPIENIVKRYEEITEDEVGEQAAIIAGKALACREASPDDMIRAMRVYKAVKQICEKENLSAITLNCYKLISMIGTTGCLALSLLNDEGIVAGCEGDLQSIFTFLAIKAVVGKTAFMANPIEVNIKKNEIVFAHCSVSTKLTEQFIIRNHFESNSGVSIQGILPIGDVTVIKCGGECLDEYYVTSGRLTENTNFLNACRTQIRVKLDSPADYFLKNPIGNHHLVILGNYEEALDAFFASNNCKRVE</sequence>
<dbReference type="SUPFAM" id="SSF53743">
    <property type="entry name" value="FucI/AraA N-terminal and middle domains"/>
    <property type="match status" value="1"/>
</dbReference>
<gene>
    <name evidence="3" type="ORF">BSYN_05580</name>
</gene>
<evidence type="ECO:0000256" key="1">
    <source>
        <dbReference type="ARBA" id="ARBA00023235"/>
    </source>
</evidence>
<dbReference type="InterPro" id="IPR009015">
    <property type="entry name" value="Fucose_isomerase_N/cen_sf"/>
</dbReference>
<dbReference type="Proteomes" id="UP001496674">
    <property type="component" value="Chromosome"/>
</dbReference>
<evidence type="ECO:0000313" key="4">
    <source>
        <dbReference type="Proteomes" id="UP001496674"/>
    </source>
</evidence>
<dbReference type="GO" id="GO:0016853">
    <property type="term" value="F:isomerase activity"/>
    <property type="evidence" value="ECO:0007669"/>
    <property type="project" value="UniProtKB-KW"/>
</dbReference>
<keyword evidence="4" id="KW-1185">Reference proteome</keyword>
<reference evidence="3 4" key="1">
    <citation type="submission" date="2023-04" db="EMBL/GenBank/DDBJ databases">
        <title>Draft genome sequence of acteroides sedimenti strain YN3PY1.</title>
        <authorList>
            <person name="Yoshida N."/>
        </authorList>
    </citation>
    <scope>NUCLEOTIDE SEQUENCE [LARGE SCALE GENOMIC DNA]</scope>
    <source>
        <strain evidence="3 4">YN3PY1</strain>
    </source>
</reference>
<name>A0ABN6Z7F7_9BACE</name>
<proteinExistence type="predicted"/>
<accession>A0ABN6Z7F7</accession>
<keyword evidence="1 3" id="KW-0413">Isomerase</keyword>
<evidence type="ECO:0000256" key="2">
    <source>
        <dbReference type="ARBA" id="ARBA00023277"/>
    </source>
</evidence>
<evidence type="ECO:0000313" key="3">
    <source>
        <dbReference type="EMBL" id="BEG98293.1"/>
    </source>
</evidence>